<dbReference type="Proteomes" id="UP000245712">
    <property type="component" value="Unassembled WGS sequence"/>
</dbReference>
<keyword evidence="2" id="KW-0560">Oxidoreductase</keyword>
<dbReference type="SMART" id="SM00903">
    <property type="entry name" value="Flavin_Reduct"/>
    <property type="match status" value="1"/>
</dbReference>
<organism evidence="4 5">
    <name type="scientific">Paraburkholderia unamae</name>
    <dbReference type="NCBI Taxonomy" id="219649"/>
    <lineage>
        <taxon>Bacteria</taxon>
        <taxon>Pseudomonadati</taxon>
        <taxon>Pseudomonadota</taxon>
        <taxon>Betaproteobacteria</taxon>
        <taxon>Burkholderiales</taxon>
        <taxon>Burkholderiaceae</taxon>
        <taxon>Paraburkholderia</taxon>
    </lineage>
</organism>
<evidence type="ECO:0000313" key="5">
    <source>
        <dbReference type="Proteomes" id="UP000245712"/>
    </source>
</evidence>
<keyword evidence="4" id="KW-0503">Monooxygenase</keyword>
<dbReference type="InterPro" id="IPR036390">
    <property type="entry name" value="WH_DNA-bd_sf"/>
</dbReference>
<dbReference type="RefSeq" id="WP_116612304.1">
    <property type="nucleotide sequence ID" value="NZ_QEOB01000011.1"/>
</dbReference>
<dbReference type="InterPro" id="IPR012349">
    <property type="entry name" value="Split_barrel_FMN-bd"/>
</dbReference>
<name>A0ABX5KIL3_9BURK</name>
<reference evidence="4 5" key="1">
    <citation type="submission" date="2018-05" db="EMBL/GenBank/DDBJ databases">
        <title>Genomic Encyclopedia of Type Strains, Phase IV (KMG-V): Genome sequencing to study the core and pangenomes of soil and plant-associated prokaryotes.</title>
        <authorList>
            <person name="Whitman W."/>
        </authorList>
    </citation>
    <scope>NUCLEOTIDE SEQUENCE [LARGE SCALE GENOMIC DNA]</scope>
    <source>
        <strain evidence="4 5">SCZa-39</strain>
    </source>
</reference>
<evidence type="ECO:0000256" key="2">
    <source>
        <dbReference type="ARBA" id="ARBA00023002"/>
    </source>
</evidence>
<keyword evidence="5" id="KW-1185">Reference proteome</keyword>
<comment type="caution">
    <text evidence="4">The sequence shown here is derived from an EMBL/GenBank/DDBJ whole genome shotgun (WGS) entry which is preliminary data.</text>
</comment>
<dbReference type="InterPro" id="IPR036388">
    <property type="entry name" value="WH-like_DNA-bd_sf"/>
</dbReference>
<gene>
    <name evidence="4" type="ORF">C7402_111158</name>
</gene>
<dbReference type="Gene3D" id="1.10.10.10">
    <property type="entry name" value="Winged helix-like DNA-binding domain superfamily/Winged helix DNA-binding domain"/>
    <property type="match status" value="1"/>
</dbReference>
<dbReference type="Pfam" id="PF01613">
    <property type="entry name" value="Flavin_Reduct"/>
    <property type="match status" value="1"/>
</dbReference>
<dbReference type="InterPro" id="IPR050268">
    <property type="entry name" value="NADH-dep_flavin_reductase"/>
</dbReference>
<dbReference type="GO" id="GO:0004497">
    <property type="term" value="F:monooxygenase activity"/>
    <property type="evidence" value="ECO:0007669"/>
    <property type="project" value="UniProtKB-KW"/>
</dbReference>
<protein>
    <submittedName>
        <fullName evidence="4">3-hydroxy-9,10-secoandrosta-1,3,5(10)-triene-9, 17-dione monooxygenase reductase component</fullName>
    </submittedName>
</protein>
<proteinExistence type="inferred from homology"/>
<dbReference type="Gene3D" id="2.30.110.10">
    <property type="entry name" value="Electron Transport, Fmn-binding Protein, Chain A"/>
    <property type="match status" value="1"/>
</dbReference>
<dbReference type="InterPro" id="IPR002563">
    <property type="entry name" value="Flavin_Rdtase-like_dom"/>
</dbReference>
<feature type="domain" description="Flavin reductase like" evidence="3">
    <location>
        <begin position="17"/>
        <end position="160"/>
    </location>
</feature>
<dbReference type="EMBL" id="QEOB01000011">
    <property type="protein sequence ID" value="PVX81256.1"/>
    <property type="molecule type" value="Genomic_DNA"/>
</dbReference>
<dbReference type="PANTHER" id="PTHR30466">
    <property type="entry name" value="FLAVIN REDUCTASE"/>
    <property type="match status" value="1"/>
</dbReference>
<sequence>MDKPTSPFDPSGFRRALGMFATGVTIVTARAGDGAPVGMTANSFNSVSLDPPMVLWSLAKSARSLPVFHAAEHWNVHILANEQNDLANRFARAGEDKFAGLALEPALADAPLLAGCAARFQCRTVFRYEGGDHIIFVGEVIGFDQSEAAPLLYVSGEYALATRLSRPVATDAGATNGGAAPFTEELLGYLLGRAHYQFMWSFQRTLDELGISHGEFFVLSLLAVRSGLDVAEIAAHTAYTGIAADAELLAGMCARGLLAVSNDAVARYALSDSGLAASRQVLAAAHAVEAALVEQLGRREAAGLRNLLKHLIRASDPGLPVLWGAGL</sequence>
<evidence type="ECO:0000313" key="4">
    <source>
        <dbReference type="EMBL" id="PVX81256.1"/>
    </source>
</evidence>
<accession>A0ABX5KIL3</accession>
<evidence type="ECO:0000256" key="1">
    <source>
        <dbReference type="ARBA" id="ARBA00008898"/>
    </source>
</evidence>
<dbReference type="SUPFAM" id="SSF46785">
    <property type="entry name" value="Winged helix' DNA-binding domain"/>
    <property type="match status" value="1"/>
</dbReference>
<dbReference type="SUPFAM" id="SSF50475">
    <property type="entry name" value="FMN-binding split barrel"/>
    <property type="match status" value="1"/>
</dbReference>
<comment type="similarity">
    <text evidence="1">Belongs to the non-flavoprotein flavin reductase family.</text>
</comment>
<evidence type="ECO:0000259" key="3">
    <source>
        <dbReference type="SMART" id="SM00903"/>
    </source>
</evidence>
<dbReference type="PANTHER" id="PTHR30466:SF11">
    <property type="entry name" value="FLAVIN-DEPENDENT MONOOXYGENASE, REDUCTASE SUBUNIT HSAB"/>
    <property type="match status" value="1"/>
</dbReference>